<dbReference type="PRINTS" id="PR00465">
    <property type="entry name" value="EP450IV"/>
</dbReference>
<dbReference type="PANTHER" id="PTHR24305">
    <property type="entry name" value="CYTOCHROME P450"/>
    <property type="match status" value="1"/>
</dbReference>
<dbReference type="Gene3D" id="1.10.630.10">
    <property type="entry name" value="Cytochrome P450"/>
    <property type="match status" value="1"/>
</dbReference>
<name>A0A8H4ITP1_9PEZI</name>
<keyword evidence="3 7" id="KW-0479">Metal-binding</keyword>
<dbReference type="GO" id="GO:0004497">
    <property type="term" value="F:monooxygenase activity"/>
    <property type="evidence" value="ECO:0007669"/>
    <property type="project" value="UniProtKB-KW"/>
</dbReference>
<organism evidence="8 9">
    <name type="scientific">Botryosphaeria dothidea</name>
    <dbReference type="NCBI Taxonomy" id="55169"/>
    <lineage>
        <taxon>Eukaryota</taxon>
        <taxon>Fungi</taxon>
        <taxon>Dikarya</taxon>
        <taxon>Ascomycota</taxon>
        <taxon>Pezizomycotina</taxon>
        <taxon>Dothideomycetes</taxon>
        <taxon>Dothideomycetes incertae sedis</taxon>
        <taxon>Botryosphaeriales</taxon>
        <taxon>Botryosphaeriaceae</taxon>
        <taxon>Botryosphaeria</taxon>
    </lineage>
</organism>
<gene>
    <name evidence="8" type="ORF">GTA08_BOTSDO06446</name>
</gene>
<dbReference type="InterPro" id="IPR002403">
    <property type="entry name" value="Cyt_P450_E_grp-IV"/>
</dbReference>
<keyword evidence="9" id="KW-1185">Reference proteome</keyword>
<dbReference type="GO" id="GO:0016705">
    <property type="term" value="F:oxidoreductase activity, acting on paired donors, with incorporation or reduction of molecular oxygen"/>
    <property type="evidence" value="ECO:0007669"/>
    <property type="project" value="InterPro"/>
</dbReference>
<keyword evidence="4" id="KW-0560">Oxidoreductase</keyword>
<comment type="caution">
    <text evidence="8">The sequence shown here is derived from an EMBL/GenBank/DDBJ whole genome shotgun (WGS) entry which is preliminary data.</text>
</comment>
<keyword evidence="5 7" id="KW-0408">Iron</keyword>
<dbReference type="OrthoDB" id="3931072at2759"/>
<dbReference type="PRINTS" id="PR00385">
    <property type="entry name" value="P450"/>
</dbReference>
<sequence>MEHMAEEPDISVNYDLSFVQVSTKLFKSFIMPKLEYQRGSLNILSASRPSNRSEGFPSWLPGFSKDNGMEHWPFRDSQYPRFDDPIPSISSEGSILKVTAVQVTTLKRDCVTSRDDDAEATDNPSLADYEPRVQRTVDELIKALEARVGTPVDMTNWVNFFSFDAMGRIAYNHDFGMLKRGEGTVEAEGRSTSLKVLHAAMKIIGTLGPVPWLFRMLSQTGGGGEIGAFFQWCNDAIHMKQRTFNPATDTPTDISSWILHGQHAATDPSKRQNQRSIENTSSLLILAGSDTSASAITNALFYLTRDATRRAKLRAALAHLPARPSAKDLAAVPYLDAVINETLRLKPPACQGLVRETPPAGLKLPDGPFVPPRTVVAVPTWALHRDRRFWGEDAEAFRPERFEGVDLTSEATPFIPFTRGAYACPGKALAYVEMRALVAGVVTGFEMGFAEGMGEGAAFDEGCVDSFTLANPPLMLVLKKRGG</sequence>
<evidence type="ECO:0000256" key="4">
    <source>
        <dbReference type="ARBA" id="ARBA00023002"/>
    </source>
</evidence>
<feature type="binding site" description="axial binding residue" evidence="7">
    <location>
        <position position="424"/>
    </location>
    <ligand>
        <name>heme</name>
        <dbReference type="ChEBI" id="CHEBI:30413"/>
    </ligand>
    <ligandPart>
        <name>Fe</name>
        <dbReference type="ChEBI" id="CHEBI:18248"/>
    </ligandPart>
</feature>
<keyword evidence="6" id="KW-0503">Monooxygenase</keyword>
<dbReference type="AlphaFoldDB" id="A0A8H4ITP1"/>
<accession>A0A8H4ITP1</accession>
<proteinExistence type="inferred from homology"/>
<dbReference type="PANTHER" id="PTHR24305:SF187">
    <property type="entry name" value="P450, PUTATIVE (EUROFUNG)-RELATED"/>
    <property type="match status" value="1"/>
</dbReference>
<dbReference type="SUPFAM" id="SSF48264">
    <property type="entry name" value="Cytochrome P450"/>
    <property type="match status" value="1"/>
</dbReference>
<evidence type="ECO:0000313" key="9">
    <source>
        <dbReference type="Proteomes" id="UP000572817"/>
    </source>
</evidence>
<evidence type="ECO:0000256" key="6">
    <source>
        <dbReference type="ARBA" id="ARBA00023033"/>
    </source>
</evidence>
<dbReference type="InterPro" id="IPR050121">
    <property type="entry name" value="Cytochrome_P450_monoxygenase"/>
</dbReference>
<dbReference type="Pfam" id="PF00067">
    <property type="entry name" value="p450"/>
    <property type="match status" value="1"/>
</dbReference>
<dbReference type="EMBL" id="WWBZ02000040">
    <property type="protein sequence ID" value="KAF4304968.1"/>
    <property type="molecule type" value="Genomic_DNA"/>
</dbReference>
<evidence type="ECO:0000256" key="5">
    <source>
        <dbReference type="ARBA" id="ARBA00023004"/>
    </source>
</evidence>
<dbReference type="InterPro" id="IPR001128">
    <property type="entry name" value="Cyt_P450"/>
</dbReference>
<comment type="cofactor">
    <cofactor evidence="1 7">
        <name>heme</name>
        <dbReference type="ChEBI" id="CHEBI:30413"/>
    </cofactor>
</comment>
<evidence type="ECO:0000256" key="3">
    <source>
        <dbReference type="ARBA" id="ARBA00022723"/>
    </source>
</evidence>
<evidence type="ECO:0000256" key="1">
    <source>
        <dbReference type="ARBA" id="ARBA00001971"/>
    </source>
</evidence>
<evidence type="ECO:0000256" key="2">
    <source>
        <dbReference type="ARBA" id="ARBA00010617"/>
    </source>
</evidence>
<evidence type="ECO:0000313" key="8">
    <source>
        <dbReference type="EMBL" id="KAF4304968.1"/>
    </source>
</evidence>
<dbReference type="GO" id="GO:0005506">
    <property type="term" value="F:iron ion binding"/>
    <property type="evidence" value="ECO:0007669"/>
    <property type="project" value="InterPro"/>
</dbReference>
<evidence type="ECO:0000256" key="7">
    <source>
        <dbReference type="PIRSR" id="PIRSR602403-1"/>
    </source>
</evidence>
<protein>
    <submittedName>
        <fullName evidence="8">Cytochrome P450</fullName>
    </submittedName>
</protein>
<dbReference type="InterPro" id="IPR036396">
    <property type="entry name" value="Cyt_P450_sf"/>
</dbReference>
<dbReference type="Proteomes" id="UP000572817">
    <property type="component" value="Unassembled WGS sequence"/>
</dbReference>
<dbReference type="GO" id="GO:0020037">
    <property type="term" value="F:heme binding"/>
    <property type="evidence" value="ECO:0007669"/>
    <property type="project" value="InterPro"/>
</dbReference>
<reference evidence="8" key="1">
    <citation type="submission" date="2020-04" db="EMBL/GenBank/DDBJ databases">
        <title>Genome Assembly and Annotation of Botryosphaeria dothidea sdau 11-99, a Latent Pathogen of Apple Fruit Ring Rot in China.</title>
        <authorList>
            <person name="Yu C."/>
            <person name="Diao Y."/>
            <person name="Lu Q."/>
            <person name="Zhao J."/>
            <person name="Cui S."/>
            <person name="Peng C."/>
            <person name="He B."/>
            <person name="Liu H."/>
        </authorList>
    </citation>
    <scope>NUCLEOTIDE SEQUENCE [LARGE SCALE GENOMIC DNA]</scope>
    <source>
        <strain evidence="8">Sdau11-99</strain>
    </source>
</reference>
<keyword evidence="7" id="KW-0349">Heme</keyword>
<comment type="similarity">
    <text evidence="2">Belongs to the cytochrome P450 family.</text>
</comment>